<comment type="subcellular location">
    <subcellularLocation>
        <location evidence="1">Cell envelope</location>
    </subcellularLocation>
</comment>
<dbReference type="Gene3D" id="3.40.190.10">
    <property type="entry name" value="Periplasmic binding protein-like II"/>
    <property type="match status" value="2"/>
</dbReference>
<dbReference type="PANTHER" id="PTHR35936">
    <property type="entry name" value="MEMBRANE-BOUND LYTIC MUREIN TRANSGLYCOSYLASE F"/>
    <property type="match status" value="1"/>
</dbReference>
<feature type="chain" id="PRO_5040260256" evidence="5">
    <location>
        <begin position="34"/>
        <end position="268"/>
    </location>
</feature>
<proteinExistence type="inferred from homology"/>
<evidence type="ECO:0000256" key="2">
    <source>
        <dbReference type="ARBA" id="ARBA00010333"/>
    </source>
</evidence>
<dbReference type="GO" id="GO:0030313">
    <property type="term" value="C:cell envelope"/>
    <property type="evidence" value="ECO:0007669"/>
    <property type="project" value="UniProtKB-SubCell"/>
</dbReference>
<keyword evidence="8" id="KW-1185">Reference proteome</keyword>
<feature type="signal peptide" evidence="5">
    <location>
        <begin position="1"/>
        <end position="33"/>
    </location>
</feature>
<evidence type="ECO:0000256" key="5">
    <source>
        <dbReference type="SAM" id="SignalP"/>
    </source>
</evidence>
<dbReference type="EMBL" id="CAJQZC010000008">
    <property type="protein sequence ID" value="CAG4912801.1"/>
    <property type="molecule type" value="Genomic_DNA"/>
</dbReference>
<gene>
    <name evidence="7" type="primary">hisJ_2</name>
    <name evidence="7" type="ORF">LMG31841_04205</name>
</gene>
<evidence type="ECO:0000256" key="1">
    <source>
        <dbReference type="ARBA" id="ARBA00004196"/>
    </source>
</evidence>
<evidence type="ECO:0000256" key="4">
    <source>
        <dbReference type="RuleBase" id="RU003744"/>
    </source>
</evidence>
<evidence type="ECO:0000259" key="6">
    <source>
        <dbReference type="SMART" id="SM00062"/>
    </source>
</evidence>
<dbReference type="CDD" id="cd13703">
    <property type="entry name" value="PBP2_HisJ_LAO"/>
    <property type="match status" value="1"/>
</dbReference>
<dbReference type="AlphaFoldDB" id="A0A9N8S0H0"/>
<organism evidence="7 8">
    <name type="scientific">Paraburkholderia saeva</name>
    <dbReference type="NCBI Taxonomy" id="2777537"/>
    <lineage>
        <taxon>Bacteria</taxon>
        <taxon>Pseudomonadati</taxon>
        <taxon>Pseudomonadota</taxon>
        <taxon>Betaproteobacteria</taxon>
        <taxon>Burkholderiales</taxon>
        <taxon>Burkholderiaceae</taxon>
        <taxon>Paraburkholderia</taxon>
    </lineage>
</organism>
<dbReference type="PANTHER" id="PTHR35936:SF13">
    <property type="entry name" value="HISTIDINE-BINDING PERIPLASMIC PROTEIN"/>
    <property type="match status" value="1"/>
</dbReference>
<evidence type="ECO:0000256" key="3">
    <source>
        <dbReference type="ARBA" id="ARBA00022729"/>
    </source>
</evidence>
<reference evidence="7" key="1">
    <citation type="submission" date="2021-04" db="EMBL/GenBank/DDBJ databases">
        <authorList>
            <person name="Vanwijnsberghe S."/>
        </authorList>
    </citation>
    <scope>NUCLEOTIDE SEQUENCE</scope>
    <source>
        <strain evidence="7">LMG 31841</strain>
    </source>
</reference>
<dbReference type="SMART" id="SM00062">
    <property type="entry name" value="PBPb"/>
    <property type="match status" value="1"/>
</dbReference>
<comment type="similarity">
    <text evidence="2 4">Belongs to the bacterial solute-binding protein 3 family.</text>
</comment>
<accession>A0A9N8S0H0</accession>
<name>A0A9N8S0H0_9BURK</name>
<dbReference type="Pfam" id="PF00497">
    <property type="entry name" value="SBP_bac_3"/>
    <property type="match status" value="1"/>
</dbReference>
<dbReference type="Proteomes" id="UP000789704">
    <property type="component" value="Unassembled WGS sequence"/>
</dbReference>
<sequence>MMIHSLRPRGVLLTLASAVAMAAAAMTGSTASAATLRFGTDPTYPPYEYKLPDGSLAGIDIDIGNALCAAAHVQCVWVEGSFDGLIAGLQSRKFDAINASMAPTAQRRAVMDFSQPLYPADIRLVVARSSHLMPNVASLAGKRIGVLQGSTQTAFVKANWEPHGVIVREYQDQDSIYADLVNGRLDGTVVVGAAARLGFLSKPQGVRFEVAGPRIEDPAILGASSVIGVRKGDSKTLQALDAALATIRQDGTLTRLEQKYFGPDAAGK</sequence>
<keyword evidence="3 5" id="KW-0732">Signal</keyword>
<comment type="caution">
    <text evidence="7">The sequence shown here is derived from an EMBL/GenBank/DDBJ whole genome shotgun (WGS) entry which is preliminary data.</text>
</comment>
<evidence type="ECO:0000313" key="8">
    <source>
        <dbReference type="Proteomes" id="UP000789704"/>
    </source>
</evidence>
<dbReference type="RefSeq" id="WP_228880984.1">
    <property type="nucleotide sequence ID" value="NZ_CAJQYX010000005.1"/>
</dbReference>
<evidence type="ECO:0000313" key="7">
    <source>
        <dbReference type="EMBL" id="CAG4912801.1"/>
    </source>
</evidence>
<dbReference type="PROSITE" id="PS01039">
    <property type="entry name" value="SBP_BACTERIAL_3"/>
    <property type="match status" value="1"/>
</dbReference>
<protein>
    <submittedName>
        <fullName evidence="7">Histidine-binding periplasmic protein</fullName>
    </submittedName>
</protein>
<dbReference type="InterPro" id="IPR018313">
    <property type="entry name" value="SBP_3_CS"/>
</dbReference>
<dbReference type="InterPro" id="IPR001638">
    <property type="entry name" value="Solute-binding_3/MltF_N"/>
</dbReference>
<feature type="domain" description="Solute-binding protein family 3/N-terminal" evidence="6">
    <location>
        <begin position="35"/>
        <end position="264"/>
    </location>
</feature>
<dbReference type="SUPFAM" id="SSF53850">
    <property type="entry name" value="Periplasmic binding protein-like II"/>
    <property type="match status" value="1"/>
</dbReference>